<dbReference type="Proteomes" id="UP000644699">
    <property type="component" value="Unassembled WGS sequence"/>
</dbReference>
<dbReference type="SUPFAM" id="SSF56634">
    <property type="entry name" value="Heme-dependent catalase-like"/>
    <property type="match status" value="1"/>
</dbReference>
<keyword evidence="6 7" id="KW-0408">Iron</keyword>
<organism evidence="11 12">
    <name type="scientific">Aureimonas endophytica</name>
    <dbReference type="NCBI Taxonomy" id="2027858"/>
    <lineage>
        <taxon>Bacteria</taxon>
        <taxon>Pseudomonadati</taxon>
        <taxon>Pseudomonadota</taxon>
        <taxon>Alphaproteobacteria</taxon>
        <taxon>Hyphomicrobiales</taxon>
        <taxon>Aurantimonadaceae</taxon>
        <taxon>Aureimonas</taxon>
    </lineage>
</organism>
<proteinExistence type="inferred from homology"/>
<dbReference type="Gene3D" id="1.20.1280.120">
    <property type="match status" value="1"/>
</dbReference>
<gene>
    <name evidence="11" type="ORF">GCM10011390_23080</name>
</gene>
<dbReference type="GO" id="GO:0042744">
    <property type="term" value="P:hydrogen peroxide catabolic process"/>
    <property type="evidence" value="ECO:0007669"/>
    <property type="project" value="TreeGrafter"/>
</dbReference>
<feature type="domain" description="Catalase core" evidence="10">
    <location>
        <begin position="19"/>
        <end position="350"/>
    </location>
</feature>
<keyword evidence="4 7" id="KW-0479">Metal-binding</keyword>
<feature type="active site" evidence="8">
    <location>
        <position position="62"/>
    </location>
</feature>
<comment type="function">
    <text evidence="7">Has an organic peroxide-dependent peroxidase activity.</text>
</comment>
<name>A0A916ZMI8_9HYPH</name>
<dbReference type="Pfam" id="PF00199">
    <property type="entry name" value="Catalase"/>
    <property type="match status" value="1"/>
</dbReference>
<dbReference type="GO" id="GO:0020037">
    <property type="term" value="F:heme binding"/>
    <property type="evidence" value="ECO:0007669"/>
    <property type="project" value="InterPro"/>
</dbReference>
<keyword evidence="5 7" id="KW-0560">Oxidoreductase</keyword>
<evidence type="ECO:0000256" key="6">
    <source>
        <dbReference type="ARBA" id="ARBA00023004"/>
    </source>
</evidence>
<comment type="caution">
    <text evidence="11">The sequence shown here is derived from an EMBL/GenBank/DDBJ whole genome shotgun (WGS) entry which is preliminary data.</text>
</comment>
<dbReference type="InterPro" id="IPR024168">
    <property type="entry name" value="Catalase_SrpA-type_pred"/>
</dbReference>
<evidence type="ECO:0000256" key="3">
    <source>
        <dbReference type="ARBA" id="ARBA00022617"/>
    </source>
</evidence>
<dbReference type="GO" id="GO:0005737">
    <property type="term" value="C:cytoplasm"/>
    <property type="evidence" value="ECO:0007669"/>
    <property type="project" value="TreeGrafter"/>
</dbReference>
<evidence type="ECO:0000256" key="2">
    <source>
        <dbReference type="ARBA" id="ARBA00022559"/>
    </source>
</evidence>
<keyword evidence="2 7" id="KW-0575">Peroxidase</keyword>
<dbReference type="CDD" id="cd08153">
    <property type="entry name" value="srpA_like"/>
    <property type="match status" value="1"/>
</dbReference>
<keyword evidence="12" id="KW-1185">Reference proteome</keyword>
<accession>A0A916ZMI8</accession>
<dbReference type="GO" id="GO:0046872">
    <property type="term" value="F:metal ion binding"/>
    <property type="evidence" value="ECO:0007669"/>
    <property type="project" value="UniProtKB-KW"/>
</dbReference>
<dbReference type="InterPro" id="IPR018028">
    <property type="entry name" value="Catalase"/>
</dbReference>
<dbReference type="InterPro" id="IPR011614">
    <property type="entry name" value="Catalase_core"/>
</dbReference>
<dbReference type="EC" id="1.11.1.-" evidence="7"/>
<dbReference type="AlphaFoldDB" id="A0A916ZMI8"/>
<protein>
    <recommendedName>
        <fullName evidence="7">Catalase-related peroxidase</fullName>
        <ecNumber evidence="7">1.11.1.-</ecNumber>
    </recommendedName>
</protein>
<comment type="similarity">
    <text evidence="1 7">Belongs to the catalase family.</text>
</comment>
<evidence type="ECO:0000256" key="8">
    <source>
        <dbReference type="PIRSR" id="PIRSR000296-1"/>
    </source>
</evidence>
<dbReference type="SMART" id="SM01060">
    <property type="entry name" value="Catalase"/>
    <property type="match status" value="1"/>
</dbReference>
<evidence type="ECO:0000259" key="10">
    <source>
        <dbReference type="SMART" id="SM01060"/>
    </source>
</evidence>
<dbReference type="GO" id="GO:0042542">
    <property type="term" value="P:response to hydrogen peroxide"/>
    <property type="evidence" value="ECO:0007669"/>
    <property type="project" value="TreeGrafter"/>
</dbReference>
<dbReference type="GO" id="GO:0004096">
    <property type="term" value="F:catalase activity"/>
    <property type="evidence" value="ECO:0007669"/>
    <property type="project" value="InterPro"/>
</dbReference>
<dbReference type="Gene3D" id="2.40.180.10">
    <property type="entry name" value="Catalase core domain"/>
    <property type="match status" value="1"/>
</dbReference>
<reference evidence="11" key="2">
    <citation type="submission" date="2020-09" db="EMBL/GenBank/DDBJ databases">
        <authorList>
            <person name="Sun Q."/>
            <person name="Zhou Y."/>
        </authorList>
    </citation>
    <scope>NUCLEOTIDE SEQUENCE</scope>
    <source>
        <strain evidence="11">CGMCC 1.15367</strain>
    </source>
</reference>
<evidence type="ECO:0000313" key="12">
    <source>
        <dbReference type="Proteomes" id="UP000644699"/>
    </source>
</evidence>
<evidence type="ECO:0000256" key="7">
    <source>
        <dbReference type="PIRNR" id="PIRNR000296"/>
    </source>
</evidence>
<dbReference type="PROSITE" id="PS51402">
    <property type="entry name" value="CATALASE_3"/>
    <property type="match status" value="1"/>
</dbReference>
<keyword evidence="3 7" id="KW-0349">Heme</keyword>
<evidence type="ECO:0000313" key="11">
    <source>
        <dbReference type="EMBL" id="GGE03549.1"/>
    </source>
</evidence>
<sequence>MPLPVTRSTLGSLVLIAAVVGSGAAAFAYTAGWLSPGRLTPAKLVDALAPPGGPAPGHRRNHAKGVCFTGTFEANGAGTALSKAQVFASGRYPAIGRFNLGTPDPTVVDATVRVRGIGLAIRTPDGQEWRSAMIDVPFFPVATPQAFYDLQMASAKKDDPDAMKTFAAAHPEIAAFGAWAKDAPFTASYAEERYNGINSFVFTDASGADHAVRWSLVPAAQPAPVSAEDLKAKGPDFLAQEITTRVASEPQRWTLEVTVAEPGDVTADPSKAWPDGRRAVAAGTLVVDRIIAEPDGPCRDLNFDPTVLPAGMRTSDDPFPAARSAAYSVSYNRRTAEAADYPRHPTEAAK</sequence>
<dbReference type="PIRSF" id="PIRSF000296">
    <property type="entry name" value="SrpA"/>
    <property type="match status" value="1"/>
</dbReference>
<reference evidence="11" key="1">
    <citation type="journal article" date="2014" name="Int. J. Syst. Evol. Microbiol.">
        <title>Complete genome sequence of Corynebacterium casei LMG S-19264T (=DSM 44701T), isolated from a smear-ripened cheese.</title>
        <authorList>
            <consortium name="US DOE Joint Genome Institute (JGI-PGF)"/>
            <person name="Walter F."/>
            <person name="Albersmeier A."/>
            <person name="Kalinowski J."/>
            <person name="Ruckert C."/>
        </authorList>
    </citation>
    <scope>NUCLEOTIDE SEQUENCE</scope>
    <source>
        <strain evidence="11">CGMCC 1.15367</strain>
    </source>
</reference>
<evidence type="ECO:0000256" key="9">
    <source>
        <dbReference type="PIRSR" id="PIRSR000296-2"/>
    </source>
</evidence>
<evidence type="ECO:0000256" key="5">
    <source>
        <dbReference type="ARBA" id="ARBA00023002"/>
    </source>
</evidence>
<dbReference type="RefSeq" id="WP_188908558.1">
    <property type="nucleotide sequence ID" value="NZ_BMIQ01000003.1"/>
</dbReference>
<dbReference type="EMBL" id="BMIQ01000003">
    <property type="protein sequence ID" value="GGE03549.1"/>
    <property type="molecule type" value="Genomic_DNA"/>
</dbReference>
<dbReference type="PANTHER" id="PTHR11465:SF9">
    <property type="entry name" value="CATALASE"/>
    <property type="match status" value="1"/>
</dbReference>
<feature type="binding site" description="axial binding residue" evidence="9">
    <location>
        <position position="327"/>
    </location>
    <ligand>
        <name>heme</name>
        <dbReference type="ChEBI" id="CHEBI:30413"/>
    </ligand>
    <ligandPart>
        <name>Fe</name>
        <dbReference type="ChEBI" id="CHEBI:18248"/>
    </ligandPart>
</feature>
<evidence type="ECO:0000256" key="4">
    <source>
        <dbReference type="ARBA" id="ARBA00022723"/>
    </source>
</evidence>
<dbReference type="PANTHER" id="PTHR11465">
    <property type="entry name" value="CATALASE"/>
    <property type="match status" value="1"/>
</dbReference>
<evidence type="ECO:0000256" key="1">
    <source>
        <dbReference type="ARBA" id="ARBA00005329"/>
    </source>
</evidence>
<comment type="cofactor">
    <cofactor evidence="7">
        <name>heme</name>
        <dbReference type="ChEBI" id="CHEBI:30413"/>
    </cofactor>
</comment>
<dbReference type="InterPro" id="IPR020835">
    <property type="entry name" value="Catalase_sf"/>
</dbReference>